<organism evidence="1 2">
    <name type="scientific">Methanolobus profundi</name>
    <dbReference type="NCBI Taxonomy" id="487685"/>
    <lineage>
        <taxon>Archaea</taxon>
        <taxon>Methanobacteriati</taxon>
        <taxon>Methanobacteriota</taxon>
        <taxon>Stenosarchaea group</taxon>
        <taxon>Methanomicrobia</taxon>
        <taxon>Methanosarcinales</taxon>
        <taxon>Methanosarcinaceae</taxon>
        <taxon>Methanolobus</taxon>
    </lineage>
</organism>
<dbReference type="AlphaFoldDB" id="A0A1I4U8T6"/>
<dbReference type="Pfam" id="PF05014">
    <property type="entry name" value="Nuc_deoxyrib_tr"/>
    <property type="match status" value="1"/>
</dbReference>
<gene>
    <name evidence="1" type="ORF">SAMN04488696_2625</name>
</gene>
<protein>
    <submittedName>
        <fullName evidence="1">Nucleoside 2-deoxyribosyltransferase</fullName>
    </submittedName>
</protein>
<evidence type="ECO:0000313" key="1">
    <source>
        <dbReference type="EMBL" id="SFM85251.1"/>
    </source>
</evidence>
<dbReference type="Proteomes" id="UP000198535">
    <property type="component" value="Unassembled WGS sequence"/>
</dbReference>
<dbReference type="RefSeq" id="WP_091937661.1">
    <property type="nucleotide sequence ID" value="NZ_FOUJ01000006.1"/>
</dbReference>
<proteinExistence type="predicted"/>
<reference evidence="2" key="1">
    <citation type="submission" date="2016-10" db="EMBL/GenBank/DDBJ databases">
        <authorList>
            <person name="Varghese N."/>
            <person name="Submissions S."/>
        </authorList>
    </citation>
    <scope>NUCLEOTIDE SEQUENCE [LARGE SCALE GENOMIC DNA]</scope>
    <source>
        <strain evidence="2">Mob M</strain>
    </source>
</reference>
<sequence>MDGKKQIYLAGPLFSQAEMDFNVMLRDRLVEMGFSVFLPQEDGNDTRSSRMEERQRNIFENDVRGVDGSDIVLAVLDGGSDVDSGTAWEMGYAYAKGIPVLGLKTDFRTFGDEGIINLMMEMSIEALERDIESMLKVLENYL</sequence>
<dbReference type="InterPro" id="IPR051239">
    <property type="entry name" value="2'-dNMP_N-hydrolase"/>
</dbReference>
<keyword evidence="2" id="KW-1185">Reference proteome</keyword>
<dbReference type="GO" id="GO:0009159">
    <property type="term" value="P:deoxyribonucleoside monophosphate catabolic process"/>
    <property type="evidence" value="ECO:0007669"/>
    <property type="project" value="TreeGrafter"/>
</dbReference>
<dbReference type="GO" id="GO:0070694">
    <property type="term" value="F:5-hydroxymethyl-dUMP N-hydrolase activity"/>
    <property type="evidence" value="ECO:0007669"/>
    <property type="project" value="TreeGrafter"/>
</dbReference>
<keyword evidence="1" id="KW-0808">Transferase</keyword>
<evidence type="ECO:0000313" key="2">
    <source>
        <dbReference type="Proteomes" id="UP000198535"/>
    </source>
</evidence>
<dbReference type="STRING" id="487685.SAMN04488696_2625"/>
<dbReference type="EMBL" id="FOUJ01000006">
    <property type="protein sequence ID" value="SFM85251.1"/>
    <property type="molecule type" value="Genomic_DNA"/>
</dbReference>
<dbReference type="InterPro" id="IPR007710">
    <property type="entry name" value="Nucleoside_deoxyribTrfase"/>
</dbReference>
<dbReference type="GO" id="GO:0016740">
    <property type="term" value="F:transferase activity"/>
    <property type="evidence" value="ECO:0007669"/>
    <property type="project" value="UniProtKB-KW"/>
</dbReference>
<name>A0A1I4U8T6_9EURY</name>
<dbReference type="OrthoDB" id="240616at2157"/>
<dbReference type="PANTHER" id="PTHR15364:SF0">
    <property type="entry name" value="2'-DEOXYNUCLEOSIDE 5'-PHOSPHATE N-HYDROLASE 1"/>
    <property type="match status" value="1"/>
</dbReference>
<dbReference type="PANTHER" id="PTHR15364">
    <property type="entry name" value="2'-DEOXYNUCLEOSIDE 5'-PHOSPHATE N-HYDROLASE 1"/>
    <property type="match status" value="1"/>
</dbReference>
<dbReference type="Gene3D" id="3.40.50.450">
    <property type="match status" value="1"/>
</dbReference>
<dbReference type="SUPFAM" id="SSF52309">
    <property type="entry name" value="N-(deoxy)ribosyltransferase-like"/>
    <property type="match status" value="1"/>
</dbReference>
<accession>A0A1I4U8T6</accession>